<dbReference type="GO" id="GO:0004622">
    <property type="term" value="F:phosphatidylcholine lysophospholipase activity"/>
    <property type="evidence" value="ECO:0007669"/>
    <property type="project" value="TreeGrafter"/>
</dbReference>
<accession>A0A261Y4N9</accession>
<dbReference type="PANTHER" id="PTHR12277:SF194">
    <property type="entry name" value="FI04476P"/>
    <property type="match status" value="1"/>
</dbReference>
<keyword evidence="1" id="KW-0732">Signal</keyword>
<keyword evidence="4" id="KW-1185">Reference proteome</keyword>
<dbReference type="InterPro" id="IPR000073">
    <property type="entry name" value="AB_hydrolase_1"/>
</dbReference>
<dbReference type="GO" id="GO:0006660">
    <property type="term" value="P:phosphatidylserine catabolic process"/>
    <property type="evidence" value="ECO:0007669"/>
    <property type="project" value="TreeGrafter"/>
</dbReference>
<feature type="signal peptide" evidence="1">
    <location>
        <begin position="1"/>
        <end position="22"/>
    </location>
</feature>
<dbReference type="Pfam" id="PF00561">
    <property type="entry name" value="Abhydrolase_1"/>
    <property type="match status" value="1"/>
</dbReference>
<dbReference type="InterPro" id="IPR029058">
    <property type="entry name" value="AB_hydrolase_fold"/>
</dbReference>
<dbReference type="OrthoDB" id="446723at2759"/>
<dbReference type="Gene3D" id="3.40.50.1820">
    <property type="entry name" value="alpha/beta hydrolase"/>
    <property type="match status" value="1"/>
</dbReference>
<organism evidence="3 4">
    <name type="scientific">Bifiguratus adelaidae</name>
    <dbReference type="NCBI Taxonomy" id="1938954"/>
    <lineage>
        <taxon>Eukaryota</taxon>
        <taxon>Fungi</taxon>
        <taxon>Fungi incertae sedis</taxon>
        <taxon>Mucoromycota</taxon>
        <taxon>Mucoromycotina</taxon>
        <taxon>Endogonomycetes</taxon>
        <taxon>Endogonales</taxon>
        <taxon>Endogonales incertae sedis</taxon>
        <taxon>Bifiguratus</taxon>
    </lineage>
</organism>
<evidence type="ECO:0000259" key="2">
    <source>
        <dbReference type="Pfam" id="PF00561"/>
    </source>
</evidence>
<evidence type="ECO:0000313" key="4">
    <source>
        <dbReference type="Proteomes" id="UP000242875"/>
    </source>
</evidence>
<feature type="chain" id="PRO_5012898876" description="AB hydrolase-1 domain-containing protein" evidence="1">
    <location>
        <begin position="23"/>
        <end position="388"/>
    </location>
</feature>
<comment type="caution">
    <text evidence="3">The sequence shown here is derived from an EMBL/GenBank/DDBJ whole genome shotgun (WGS) entry which is preliminary data.</text>
</comment>
<dbReference type="AlphaFoldDB" id="A0A261Y4N9"/>
<sequence length="388" mass="44205">MLLFNATCIALLLYIALLVALCFPPAQDAAVYLHWVNFPFHVNWSAPERFGFGHNKVRNLYLKTPDNITLGAWHILPTHYYHMLNLRDMPTEQLTDSVYDEALSNQDYDTILYFHGNAGNRAAPWRVQTYMRMADRWDVNVITVDYRGFGNSEGKPSEDGLHMDAMTVWNWAVKEKGASPERTVILGHSLGTGIATRLAYELGQKGITPRGLVLLAPYSSIPNVVFEYTFLSFISIFYPIKPFPYIQDFLLSRLNTKFDSLSYIEHINCTTLIAYGAKDTDIPIHHSARLFHRAIHGAEHYSEYATDWMRNDINVGVYTIPSEGTWFHYQHEGGRRVDMVELTHGHHNNVPLFDLAFEVMGQVTAVDGIAGELEMDDEAEPIEPFVVE</sequence>
<dbReference type="GO" id="GO:0052651">
    <property type="term" value="P:monoacylglycerol catabolic process"/>
    <property type="evidence" value="ECO:0007669"/>
    <property type="project" value="TreeGrafter"/>
</dbReference>
<name>A0A261Y4N9_9FUNG</name>
<evidence type="ECO:0000313" key="3">
    <source>
        <dbReference type="EMBL" id="OZJ05571.1"/>
    </source>
</evidence>
<gene>
    <name evidence="3" type="ORF">BZG36_01687</name>
</gene>
<evidence type="ECO:0000256" key="1">
    <source>
        <dbReference type="SAM" id="SignalP"/>
    </source>
</evidence>
<dbReference type="Proteomes" id="UP000242875">
    <property type="component" value="Unassembled WGS sequence"/>
</dbReference>
<feature type="domain" description="AB hydrolase-1" evidence="2">
    <location>
        <begin position="110"/>
        <end position="204"/>
    </location>
</feature>
<dbReference type="GO" id="GO:0005789">
    <property type="term" value="C:endoplasmic reticulum membrane"/>
    <property type="evidence" value="ECO:0007669"/>
    <property type="project" value="TreeGrafter"/>
</dbReference>
<dbReference type="EMBL" id="MVBO01000013">
    <property type="protein sequence ID" value="OZJ05571.1"/>
    <property type="molecule type" value="Genomic_DNA"/>
</dbReference>
<protein>
    <recommendedName>
        <fullName evidence="2">AB hydrolase-1 domain-containing protein</fullName>
    </recommendedName>
</protein>
<dbReference type="GO" id="GO:0047372">
    <property type="term" value="F:monoacylglycerol lipase activity"/>
    <property type="evidence" value="ECO:0007669"/>
    <property type="project" value="TreeGrafter"/>
</dbReference>
<dbReference type="PANTHER" id="PTHR12277">
    <property type="entry name" value="ALPHA/BETA HYDROLASE DOMAIN-CONTAINING PROTEIN"/>
    <property type="match status" value="1"/>
</dbReference>
<proteinExistence type="predicted"/>
<dbReference type="SUPFAM" id="SSF53474">
    <property type="entry name" value="alpha/beta-Hydrolases"/>
    <property type="match status" value="1"/>
</dbReference>
<reference evidence="3 4" key="1">
    <citation type="journal article" date="2017" name="Mycologia">
        <title>Bifiguratus adelaidae, gen. et sp. nov., a new member of Mucoromycotina in endophytic and soil-dwelling habitats.</title>
        <authorList>
            <person name="Torres-Cruz T.J."/>
            <person name="Billingsley Tobias T.L."/>
            <person name="Almatruk M."/>
            <person name="Hesse C."/>
            <person name="Kuske C.R."/>
            <person name="Desiro A."/>
            <person name="Benucci G.M."/>
            <person name="Bonito G."/>
            <person name="Stajich J.E."/>
            <person name="Dunlap C."/>
            <person name="Arnold A.E."/>
            <person name="Porras-Alfaro A."/>
        </authorList>
    </citation>
    <scope>NUCLEOTIDE SEQUENCE [LARGE SCALE GENOMIC DNA]</scope>
    <source>
        <strain evidence="3 4">AZ0501</strain>
    </source>
</reference>